<dbReference type="AlphaFoldDB" id="K1GFE0"/>
<reference evidence="2 3" key="1">
    <citation type="submission" date="2012-05" db="EMBL/GenBank/DDBJ databases">
        <title>The Genome Sequence of Fusobacterium periodontium Oral Taxon 201 Strain D10.</title>
        <authorList>
            <consortium name="The Broad Institute Genome Sequencing Platform"/>
            <consortium name="The Broad Institute Genome Sequencing Center for Infectious Disease"/>
            <person name="Earl A."/>
            <person name="Ward D."/>
            <person name="Feldgarden M."/>
            <person name="Gevers D."/>
            <person name="Strauss J."/>
            <person name="Sibley C."/>
            <person name="White A."/>
            <person name="Ambrose C.E."/>
            <person name="Allen-Vercoe E."/>
            <person name="Walker B."/>
            <person name="Young S.K."/>
            <person name="Zeng Q."/>
            <person name="Gargeya S."/>
            <person name="Fitzgerald M."/>
            <person name="Haas B."/>
            <person name="Abouelleil A."/>
            <person name="Alvarado L."/>
            <person name="Arachchi H.M."/>
            <person name="Berlin A.M."/>
            <person name="Chapman S.B."/>
            <person name="Goldberg J."/>
            <person name="Griggs A."/>
            <person name="Gujja S."/>
            <person name="Hansen M."/>
            <person name="Howarth C."/>
            <person name="Imamovic A."/>
            <person name="Larimer J."/>
            <person name="McCowan C."/>
            <person name="Montmayeur A."/>
            <person name="Murphy C."/>
            <person name="Neiman D."/>
            <person name="Pearson M."/>
            <person name="Priest M."/>
            <person name="Roberts A."/>
            <person name="Saif S."/>
            <person name="Shea T."/>
            <person name="Sisk P."/>
            <person name="Sykes S."/>
            <person name="Wortman J."/>
            <person name="Nusbaum C."/>
            <person name="Birren B."/>
        </authorList>
    </citation>
    <scope>NUCLEOTIDE SEQUENCE [LARGE SCALE GENOMIC DNA]</scope>
    <source>
        <strain evidence="2 3">D10</strain>
    </source>
</reference>
<keyword evidence="1" id="KW-0812">Transmembrane</keyword>
<dbReference type="HOGENOM" id="CLU_2138723_0_0_0"/>
<protein>
    <submittedName>
        <fullName evidence="2">Uncharacterized protein</fullName>
    </submittedName>
</protein>
<keyword evidence="1" id="KW-0472">Membrane</keyword>
<organism evidence="2 3">
    <name type="scientific">Fusobacterium periodonticum D10</name>
    <dbReference type="NCBI Taxonomy" id="620833"/>
    <lineage>
        <taxon>Bacteria</taxon>
        <taxon>Fusobacteriati</taxon>
        <taxon>Fusobacteriota</taxon>
        <taxon>Fusobacteriia</taxon>
        <taxon>Fusobacteriales</taxon>
        <taxon>Fusobacteriaceae</taxon>
        <taxon>Fusobacterium</taxon>
    </lineage>
</organism>
<dbReference type="Proteomes" id="UP000005809">
    <property type="component" value="Unassembled WGS sequence"/>
</dbReference>
<dbReference type="EMBL" id="ACIF01000311">
    <property type="protein sequence ID" value="EKA92824.1"/>
    <property type="molecule type" value="Genomic_DNA"/>
</dbReference>
<evidence type="ECO:0000313" key="3">
    <source>
        <dbReference type="Proteomes" id="UP000005809"/>
    </source>
</evidence>
<evidence type="ECO:0000256" key="1">
    <source>
        <dbReference type="SAM" id="Phobius"/>
    </source>
</evidence>
<keyword evidence="1" id="KW-1133">Transmembrane helix</keyword>
<proteinExistence type="predicted"/>
<gene>
    <name evidence="2" type="ORF">FPOG_01398</name>
</gene>
<name>K1GFE0_9FUSO</name>
<feature type="non-terminal residue" evidence="2">
    <location>
        <position position="113"/>
    </location>
</feature>
<sequence>MKKFTIFGFKFLFEVKKKDNSDEEKYSDTYFLKEKVFYLILALFLITISAKIPILFRNNNYMIGDVVKSDIYSPKTIVFRDKIGKDKIIQDMINQLDKDYIYSSDAADIYTNE</sequence>
<evidence type="ECO:0000313" key="2">
    <source>
        <dbReference type="EMBL" id="EKA92824.1"/>
    </source>
</evidence>
<accession>K1GFE0</accession>
<feature type="transmembrane region" description="Helical" evidence="1">
    <location>
        <begin position="36"/>
        <end position="56"/>
    </location>
</feature>
<comment type="caution">
    <text evidence="2">The sequence shown here is derived from an EMBL/GenBank/DDBJ whole genome shotgun (WGS) entry which is preliminary data.</text>
</comment>